<protein>
    <submittedName>
        <fullName evidence="1">Uncharacterized protein</fullName>
    </submittedName>
</protein>
<dbReference type="InParanoid" id="A0A165DNZ6"/>
<name>A0A165DNZ6_9APHY</name>
<dbReference type="GeneID" id="63824142"/>
<dbReference type="EMBL" id="KV427631">
    <property type="protein sequence ID" value="KZT05304.1"/>
    <property type="molecule type" value="Genomic_DNA"/>
</dbReference>
<reference evidence="1 2" key="1">
    <citation type="journal article" date="2016" name="Mol. Biol. Evol.">
        <title>Comparative Genomics of Early-Diverging Mushroom-Forming Fungi Provides Insights into the Origins of Lignocellulose Decay Capabilities.</title>
        <authorList>
            <person name="Nagy L.G."/>
            <person name="Riley R."/>
            <person name="Tritt A."/>
            <person name="Adam C."/>
            <person name="Daum C."/>
            <person name="Floudas D."/>
            <person name="Sun H."/>
            <person name="Yadav J.S."/>
            <person name="Pangilinan J."/>
            <person name="Larsson K.H."/>
            <person name="Matsuura K."/>
            <person name="Barry K."/>
            <person name="Labutti K."/>
            <person name="Kuo R."/>
            <person name="Ohm R.A."/>
            <person name="Bhattacharya S.S."/>
            <person name="Shirouzu T."/>
            <person name="Yoshinaga Y."/>
            <person name="Martin F.M."/>
            <person name="Grigoriev I.V."/>
            <person name="Hibbett D.S."/>
        </authorList>
    </citation>
    <scope>NUCLEOTIDE SEQUENCE [LARGE SCALE GENOMIC DNA]</scope>
    <source>
        <strain evidence="1 2">93-53</strain>
    </source>
</reference>
<accession>A0A165DNZ6</accession>
<evidence type="ECO:0000313" key="2">
    <source>
        <dbReference type="Proteomes" id="UP000076871"/>
    </source>
</evidence>
<dbReference type="AlphaFoldDB" id="A0A165DNZ6"/>
<gene>
    <name evidence="1" type="ORF">LAESUDRAFT_715083</name>
</gene>
<dbReference type="Proteomes" id="UP000076871">
    <property type="component" value="Unassembled WGS sequence"/>
</dbReference>
<evidence type="ECO:0000313" key="1">
    <source>
        <dbReference type="EMBL" id="KZT05304.1"/>
    </source>
</evidence>
<proteinExistence type="predicted"/>
<keyword evidence="2" id="KW-1185">Reference proteome</keyword>
<sequence>MLVAVLSARMCEDATVKLVAALPLKSIPAQFCLDSEGLLVVTAGDEGVLKHAACSTCLTDDELASGAGLGHYMRKMQAEKTSDVQLAVLNGFKESTWCLPCFVNLQHIFDVDVSFIGVESQHGLGSPGHIHGYVLNAVSGRYILWGITDAYADSEGFVGSSALQVEYPPLMLDVDDDKISLLKT</sequence>
<organism evidence="1 2">
    <name type="scientific">Laetiporus sulphureus 93-53</name>
    <dbReference type="NCBI Taxonomy" id="1314785"/>
    <lineage>
        <taxon>Eukaryota</taxon>
        <taxon>Fungi</taxon>
        <taxon>Dikarya</taxon>
        <taxon>Basidiomycota</taxon>
        <taxon>Agaricomycotina</taxon>
        <taxon>Agaricomycetes</taxon>
        <taxon>Polyporales</taxon>
        <taxon>Laetiporus</taxon>
    </lineage>
</organism>
<dbReference type="RefSeq" id="XP_040763044.1">
    <property type="nucleotide sequence ID" value="XM_040907113.1"/>
</dbReference>